<evidence type="ECO:0000313" key="1">
    <source>
        <dbReference type="EMBL" id="MRG90709.1"/>
    </source>
</evidence>
<dbReference type="Proteomes" id="UP000440224">
    <property type="component" value="Unassembled WGS sequence"/>
</dbReference>
<sequence length="237" mass="26108">MSRLTISDLDLGLANLFDQRKPDLDLSAAGKLFGPMIAKKYAAIQSLPEAMRGRKPLVEELGEADAEYDDLGTAITSYLDAVDVAPGLSDDTRAAAKRIRLAFIPSKTMLTDSYAEEAAAAKKNRAKLVERADDLTLFPTPESQTLYQWVERFLDAGDRLAALLDLRSLVPVSAAGSAGKLRGETIGLLHQFRTTLRTELADNPDLPRDLEARVFSYLDELHDRRRPSPKPKGEEKP</sequence>
<accession>A0A6N7PFE0</accession>
<dbReference type="EMBL" id="WJIE01000001">
    <property type="protein sequence ID" value="MRG90709.1"/>
    <property type="molecule type" value="Genomic_DNA"/>
</dbReference>
<keyword evidence="2" id="KW-1185">Reference proteome</keyword>
<dbReference type="AlphaFoldDB" id="A0A6N7PFE0"/>
<reference evidence="1 2" key="1">
    <citation type="submission" date="2019-10" db="EMBL/GenBank/DDBJ databases">
        <title>A soil myxobacterium in the family Polyangiaceae.</title>
        <authorList>
            <person name="Li Y."/>
            <person name="Wang J."/>
        </authorList>
    </citation>
    <scope>NUCLEOTIDE SEQUENCE [LARGE SCALE GENOMIC DNA]</scope>
    <source>
        <strain evidence="1 2">DSM 14734</strain>
    </source>
</reference>
<comment type="caution">
    <text evidence="1">The sequence shown here is derived from an EMBL/GenBank/DDBJ whole genome shotgun (WGS) entry which is preliminary data.</text>
</comment>
<organism evidence="1 2">
    <name type="scientific">Polyangium spumosum</name>
    <dbReference type="NCBI Taxonomy" id="889282"/>
    <lineage>
        <taxon>Bacteria</taxon>
        <taxon>Pseudomonadati</taxon>
        <taxon>Myxococcota</taxon>
        <taxon>Polyangia</taxon>
        <taxon>Polyangiales</taxon>
        <taxon>Polyangiaceae</taxon>
        <taxon>Polyangium</taxon>
    </lineage>
</organism>
<name>A0A6N7PFE0_9BACT</name>
<dbReference type="OrthoDB" id="5509863at2"/>
<dbReference type="RefSeq" id="WP_153817594.1">
    <property type="nucleotide sequence ID" value="NZ_WJIE01000001.1"/>
</dbReference>
<proteinExistence type="predicted"/>
<protein>
    <submittedName>
        <fullName evidence="1">Uncharacterized protein</fullName>
    </submittedName>
</protein>
<evidence type="ECO:0000313" key="2">
    <source>
        <dbReference type="Proteomes" id="UP000440224"/>
    </source>
</evidence>
<gene>
    <name evidence="1" type="ORF">GF068_02040</name>
</gene>